<evidence type="ECO:0000313" key="2">
    <source>
        <dbReference type="Proteomes" id="UP000095281"/>
    </source>
</evidence>
<accession>A0A1I8B538</accession>
<keyword evidence="2" id="KW-1185">Reference proteome</keyword>
<sequence length="59" mass="6857">MEEQTFLSQKMEGSSSGTTKEINIENKKKKVLIISTNLQEEHFNMNQIFVNLLAKHYNV</sequence>
<reference evidence="3" key="1">
    <citation type="submission" date="2016-11" db="UniProtKB">
        <authorList>
            <consortium name="WormBaseParasite"/>
        </authorList>
    </citation>
    <scope>IDENTIFICATION</scope>
</reference>
<dbReference type="AlphaFoldDB" id="A0A1I8B538"/>
<evidence type="ECO:0000256" key="1">
    <source>
        <dbReference type="SAM" id="MobiDB-lite"/>
    </source>
</evidence>
<name>A0A1I8B538_MELHA</name>
<dbReference type="WBParaSite" id="MhA1_Contig1401.frz3.gene4">
    <property type="protein sequence ID" value="MhA1_Contig1401.frz3.gene4"/>
    <property type="gene ID" value="MhA1_Contig1401.frz3.gene4"/>
</dbReference>
<dbReference type="Proteomes" id="UP000095281">
    <property type="component" value="Unplaced"/>
</dbReference>
<feature type="compositionally biased region" description="Polar residues" evidence="1">
    <location>
        <begin position="1"/>
        <end position="17"/>
    </location>
</feature>
<protein>
    <submittedName>
        <fullName evidence="3">Uncharacterized protein</fullName>
    </submittedName>
</protein>
<organism evidence="2 3">
    <name type="scientific">Meloidogyne hapla</name>
    <name type="common">Root-knot nematode worm</name>
    <dbReference type="NCBI Taxonomy" id="6305"/>
    <lineage>
        <taxon>Eukaryota</taxon>
        <taxon>Metazoa</taxon>
        <taxon>Ecdysozoa</taxon>
        <taxon>Nematoda</taxon>
        <taxon>Chromadorea</taxon>
        <taxon>Rhabditida</taxon>
        <taxon>Tylenchina</taxon>
        <taxon>Tylenchomorpha</taxon>
        <taxon>Tylenchoidea</taxon>
        <taxon>Meloidogynidae</taxon>
        <taxon>Meloidogyninae</taxon>
        <taxon>Meloidogyne</taxon>
    </lineage>
</organism>
<feature type="region of interest" description="Disordered" evidence="1">
    <location>
        <begin position="1"/>
        <end position="21"/>
    </location>
</feature>
<evidence type="ECO:0000313" key="3">
    <source>
        <dbReference type="WBParaSite" id="MhA1_Contig1401.frz3.gene4"/>
    </source>
</evidence>
<proteinExistence type="predicted"/>